<accession>A0A974HXC4</accession>
<organism evidence="1 2">
    <name type="scientific">Xenopus laevis</name>
    <name type="common">African clawed frog</name>
    <dbReference type="NCBI Taxonomy" id="8355"/>
    <lineage>
        <taxon>Eukaryota</taxon>
        <taxon>Metazoa</taxon>
        <taxon>Chordata</taxon>
        <taxon>Craniata</taxon>
        <taxon>Vertebrata</taxon>
        <taxon>Euteleostomi</taxon>
        <taxon>Amphibia</taxon>
        <taxon>Batrachia</taxon>
        <taxon>Anura</taxon>
        <taxon>Pipoidea</taxon>
        <taxon>Pipidae</taxon>
        <taxon>Xenopodinae</taxon>
        <taxon>Xenopus</taxon>
        <taxon>Xenopus</taxon>
    </lineage>
</organism>
<proteinExistence type="predicted"/>
<protein>
    <recommendedName>
        <fullName evidence="3">GIY-YIG domain-containing protein</fullName>
    </recommendedName>
</protein>
<name>A0A974HXC4_XENLA</name>
<gene>
    <name evidence="1" type="ORF">XELAEV_18011455mg</name>
</gene>
<evidence type="ECO:0000313" key="1">
    <source>
        <dbReference type="EMBL" id="OCT93784.1"/>
    </source>
</evidence>
<reference evidence="2" key="1">
    <citation type="journal article" date="2016" name="Nature">
        <title>Genome evolution in the allotetraploid frog Xenopus laevis.</title>
        <authorList>
            <person name="Session A.M."/>
            <person name="Uno Y."/>
            <person name="Kwon T."/>
            <person name="Chapman J.A."/>
            <person name="Toyoda A."/>
            <person name="Takahashi S."/>
            <person name="Fukui A."/>
            <person name="Hikosaka A."/>
            <person name="Suzuki A."/>
            <person name="Kondo M."/>
            <person name="van Heeringen S.J."/>
            <person name="Quigley I."/>
            <person name="Heinz S."/>
            <person name="Ogino H."/>
            <person name="Ochi H."/>
            <person name="Hellsten U."/>
            <person name="Lyons J.B."/>
            <person name="Simakov O."/>
            <person name="Putnam N."/>
            <person name="Stites J."/>
            <person name="Kuroki Y."/>
            <person name="Tanaka T."/>
            <person name="Michiue T."/>
            <person name="Watanabe M."/>
            <person name="Bogdanovic O."/>
            <person name="Lister R."/>
            <person name="Georgiou G."/>
            <person name="Paranjpe S.S."/>
            <person name="van Kruijsbergen I."/>
            <person name="Shu S."/>
            <person name="Carlson J."/>
            <person name="Kinoshita T."/>
            <person name="Ohta Y."/>
            <person name="Mawaribuchi S."/>
            <person name="Jenkins J."/>
            <person name="Grimwood J."/>
            <person name="Schmutz J."/>
            <person name="Mitros T."/>
            <person name="Mozaffari S.V."/>
            <person name="Suzuki Y."/>
            <person name="Haramoto Y."/>
            <person name="Yamamoto T.S."/>
            <person name="Takagi C."/>
            <person name="Heald R."/>
            <person name="Miller K."/>
            <person name="Haudenschild C."/>
            <person name="Kitzman J."/>
            <person name="Nakayama T."/>
            <person name="Izutsu Y."/>
            <person name="Robert J."/>
            <person name="Fortriede J."/>
            <person name="Burns K."/>
            <person name="Lotay V."/>
            <person name="Karimi K."/>
            <person name="Yasuoka Y."/>
            <person name="Dichmann D.S."/>
            <person name="Flajnik M.F."/>
            <person name="Houston D.W."/>
            <person name="Shendure J."/>
            <person name="DuPasquier L."/>
            <person name="Vize P.D."/>
            <person name="Zorn A.M."/>
            <person name="Ito M."/>
            <person name="Marcotte E.M."/>
            <person name="Wallingford J.B."/>
            <person name="Ito Y."/>
            <person name="Asashima M."/>
            <person name="Ueno N."/>
            <person name="Matsuda Y."/>
            <person name="Veenstra G.J."/>
            <person name="Fujiyama A."/>
            <person name="Harland R.M."/>
            <person name="Taira M."/>
            <person name="Rokhsar D.S."/>
        </authorList>
    </citation>
    <scope>NUCLEOTIDE SEQUENCE [LARGE SCALE GENOMIC DNA]</scope>
    <source>
        <strain evidence="2">J</strain>
    </source>
</reference>
<evidence type="ECO:0008006" key="3">
    <source>
        <dbReference type="Google" id="ProtNLM"/>
    </source>
</evidence>
<dbReference type="EMBL" id="CM004468">
    <property type="protein sequence ID" value="OCT93784.1"/>
    <property type="molecule type" value="Genomic_DNA"/>
</dbReference>
<dbReference type="Proteomes" id="UP000694892">
    <property type="component" value="Chromosome 2L"/>
</dbReference>
<sequence>MGCNCCNLIMKGANINHSTTGKEIKLVSYATCVTNFVVYVGKTIRSVNTRIKEHKNDICNFQANTYTDNSVSRHFANAKHNACQLKWKVLEVVTKSPEGGDRDTQLLQS</sequence>
<dbReference type="AlphaFoldDB" id="A0A974HXC4"/>
<evidence type="ECO:0000313" key="2">
    <source>
        <dbReference type="Proteomes" id="UP000694892"/>
    </source>
</evidence>